<reference evidence="1 2" key="1">
    <citation type="submission" date="2013-02" db="EMBL/GenBank/DDBJ databases">
        <title>The Genome Annotation of Plasmodium falciparum Vietnam Oak-Knoll (FVO).</title>
        <authorList>
            <consortium name="The Broad Institute Genome Sequencing Platform"/>
            <consortium name="The Broad Institute Genome Sequencing Center for Infectious Disease"/>
            <person name="Neafsey D."/>
            <person name="Hoffman S."/>
            <person name="Volkman S."/>
            <person name="Rosenthal P."/>
            <person name="Walker B."/>
            <person name="Young S.K."/>
            <person name="Zeng Q."/>
            <person name="Gargeya S."/>
            <person name="Fitzgerald M."/>
            <person name="Haas B."/>
            <person name="Abouelleil A."/>
            <person name="Allen A.W."/>
            <person name="Alvarado L."/>
            <person name="Arachchi H.M."/>
            <person name="Berlin A.M."/>
            <person name="Chapman S.B."/>
            <person name="Gainer-Dewar J."/>
            <person name="Goldberg J."/>
            <person name="Griggs A."/>
            <person name="Gujja S."/>
            <person name="Hansen M."/>
            <person name="Howarth C."/>
            <person name="Imamovic A."/>
            <person name="Ireland A."/>
            <person name="Larimer J."/>
            <person name="McCowan C."/>
            <person name="Murphy C."/>
            <person name="Pearson M."/>
            <person name="Poon T.W."/>
            <person name="Priest M."/>
            <person name="Roberts A."/>
            <person name="Saif S."/>
            <person name="Shea T."/>
            <person name="Sisk P."/>
            <person name="Sykes S."/>
            <person name="Wortman J."/>
            <person name="Nusbaum C."/>
            <person name="Birren B."/>
        </authorList>
    </citation>
    <scope>NUCLEOTIDE SEQUENCE [LARGE SCALE GENOMIC DNA]</scope>
    <source>
        <strain evidence="2">Vietnam Oak-Knoll (FVO)</strain>
    </source>
</reference>
<evidence type="ECO:0000313" key="1">
    <source>
        <dbReference type="EMBL" id="ETW18629.1"/>
    </source>
</evidence>
<gene>
    <name evidence="1" type="ORF">PFFVO_02525</name>
</gene>
<organism evidence="1 2">
    <name type="scientific">Plasmodium falciparum Vietnam Oak-Knoll</name>
    <name type="common">FVO</name>
    <dbReference type="NCBI Taxonomy" id="1036723"/>
    <lineage>
        <taxon>Eukaryota</taxon>
        <taxon>Sar</taxon>
        <taxon>Alveolata</taxon>
        <taxon>Apicomplexa</taxon>
        <taxon>Aconoidasida</taxon>
        <taxon>Haemosporida</taxon>
        <taxon>Plasmodiidae</taxon>
        <taxon>Plasmodium</taxon>
        <taxon>Plasmodium (Laverania)</taxon>
    </lineage>
</organism>
<reference evidence="1 2" key="2">
    <citation type="submission" date="2013-02" db="EMBL/GenBank/DDBJ databases">
        <title>The Genome Sequence of Plasmodium falciparum Vietnam Oak-Knoll (FVO).</title>
        <authorList>
            <consortium name="The Broad Institute Genome Sequencing Platform"/>
            <consortium name="The Broad Institute Genome Sequencing Center for Infectious Disease"/>
            <person name="Neafsey D."/>
            <person name="Cheeseman I."/>
            <person name="Volkman S."/>
            <person name="Adams J."/>
            <person name="Walker B."/>
            <person name="Young S.K."/>
            <person name="Zeng Q."/>
            <person name="Gargeya S."/>
            <person name="Fitzgerald M."/>
            <person name="Haas B."/>
            <person name="Abouelleil A."/>
            <person name="Alvarado L."/>
            <person name="Arachchi H.M."/>
            <person name="Berlin A.M."/>
            <person name="Chapman S.B."/>
            <person name="Dewar J."/>
            <person name="Goldberg J."/>
            <person name="Griggs A."/>
            <person name="Gujja S."/>
            <person name="Hansen M."/>
            <person name="Howarth C."/>
            <person name="Imamovic A."/>
            <person name="Larimer J."/>
            <person name="McCowan C."/>
            <person name="Murphy C."/>
            <person name="Neiman D."/>
            <person name="Pearson M."/>
            <person name="Priest M."/>
            <person name="Roberts A."/>
            <person name="Saif S."/>
            <person name="Shea T."/>
            <person name="Sisk P."/>
            <person name="Sykes S."/>
            <person name="Wortman J."/>
            <person name="Nusbaum C."/>
            <person name="Birren B."/>
        </authorList>
    </citation>
    <scope>NUCLEOTIDE SEQUENCE [LARGE SCALE GENOMIC DNA]</scope>
    <source>
        <strain evidence="2">Vietnam Oak-Knoll (FVO)</strain>
    </source>
</reference>
<evidence type="ECO:0000313" key="2">
    <source>
        <dbReference type="Proteomes" id="UP000030690"/>
    </source>
</evidence>
<dbReference type="Proteomes" id="UP000030690">
    <property type="component" value="Unassembled WGS sequence"/>
</dbReference>
<accession>A0A024V826</accession>
<name>A0A024V826_PLAFA</name>
<protein>
    <submittedName>
        <fullName evidence="1">Uncharacterized protein</fullName>
    </submittedName>
</protein>
<dbReference type="OrthoDB" id="368904at2759"/>
<dbReference type="EMBL" id="KI925078">
    <property type="protein sequence ID" value="ETW18629.1"/>
    <property type="molecule type" value="Genomic_DNA"/>
</dbReference>
<dbReference type="SMR" id="A0A024V826"/>
<proteinExistence type="predicted"/>
<dbReference type="Gene3D" id="2.60.120.560">
    <property type="entry name" value="Exo-inulinase, domain 1"/>
    <property type="match status" value="1"/>
</dbReference>
<sequence>MLKKVILLTFYFFCCYKCEKFKDSSFQSQNNRFLQSKINVLTWLTNVLYPSENPKYFKKHLNYRGCREYFLKPSYDPINLNDGWLQSDNWIIHNEEAIIEYTAKDSCREPNHPFPFGWLDNRMSTRTSLIKKDFFCKKTIAQLEVQMNDAESCGFIFRIVGERNYWSLMIDKKVLKLAHVKDGELIILKEFKELKIKNDQWYVLFVQEILKDIKIKAGIYGDLSVEYLRKSDDETDYNENKQGAVGLIANKGRCKFRNIIMRGKKWSNEYEKFKKKNQGSLLYNIEDIEKLYDNTKDWCPNAALCSKKKYEINDF</sequence>
<dbReference type="AlphaFoldDB" id="A0A024V826"/>